<feature type="compositionally biased region" description="Basic and acidic residues" evidence="6">
    <location>
        <begin position="579"/>
        <end position="595"/>
    </location>
</feature>
<proteinExistence type="predicted"/>
<feature type="region of interest" description="Disordered" evidence="6">
    <location>
        <begin position="518"/>
        <end position="562"/>
    </location>
</feature>
<dbReference type="PROSITE" id="PS51206">
    <property type="entry name" value="SF3_HELICASE_1"/>
    <property type="match status" value="1"/>
</dbReference>
<feature type="domain" description="SF3 helicase" evidence="7">
    <location>
        <begin position="289"/>
        <end position="432"/>
    </location>
</feature>
<keyword evidence="5" id="KW-0067">ATP-binding</keyword>
<dbReference type="InterPro" id="IPR001257">
    <property type="entry name" value="Parvovirus_NS1_helicase"/>
</dbReference>
<feature type="region of interest" description="Disordered" evidence="6">
    <location>
        <begin position="471"/>
        <end position="505"/>
    </location>
</feature>
<comment type="subcellular location">
    <subcellularLocation>
        <location evidence="1">Host nucleus</location>
    </subcellularLocation>
</comment>
<dbReference type="Pfam" id="PF01057">
    <property type="entry name" value="Parvo_NS1"/>
    <property type="match status" value="1"/>
</dbReference>
<evidence type="ECO:0000256" key="3">
    <source>
        <dbReference type="ARBA" id="ARBA00022705"/>
    </source>
</evidence>
<protein>
    <submittedName>
        <fullName evidence="8">Non-structural replication protein</fullName>
    </submittedName>
</protein>
<dbReference type="GO" id="GO:0042025">
    <property type="term" value="C:host cell nucleus"/>
    <property type="evidence" value="ECO:0007669"/>
    <property type="project" value="UniProtKB-SubCell"/>
</dbReference>
<reference evidence="8" key="1">
    <citation type="journal article" date="2020" name="Viruses">
        <title>Virome of a Feline Outbreak of Diarrhea and Vomiting Includes Bocaviruses and a Novel Chapparvovirus.</title>
        <authorList>
            <person name="Li Y."/>
            <person name="Gordon E."/>
            <person name="Idle A."/>
            <person name="Altan E."/>
            <person name="Seguin M.A."/>
            <person name="Estrada M."/>
            <person name="Deng X."/>
            <person name="Delwart E."/>
        </authorList>
    </citation>
    <scope>NUCLEOTIDE SEQUENCE</scope>
    <source>
        <strain evidence="8">VRI 849</strain>
    </source>
</reference>
<organism evidence="8">
    <name type="scientific">Carnivore chapparvovirus 1</name>
    <dbReference type="NCBI Taxonomy" id="2575728"/>
    <lineage>
        <taxon>Viruses</taxon>
        <taxon>Monodnaviria</taxon>
        <taxon>Shotokuvirae</taxon>
        <taxon>Cossaviricota</taxon>
        <taxon>Quintoviricetes</taxon>
        <taxon>Piccovirales</taxon>
        <taxon>Parvoviridae</taxon>
        <taxon>Parvovirinae</taxon>
        <taxon>Chapparvovirus</taxon>
    </lineage>
</organism>
<evidence type="ECO:0000256" key="5">
    <source>
        <dbReference type="ARBA" id="ARBA00022840"/>
    </source>
</evidence>
<dbReference type="SUPFAM" id="SSF52540">
    <property type="entry name" value="P-loop containing nucleoside triphosphate hydrolases"/>
    <property type="match status" value="1"/>
</dbReference>
<evidence type="ECO:0000256" key="1">
    <source>
        <dbReference type="ARBA" id="ARBA00004147"/>
    </source>
</evidence>
<keyword evidence="2" id="KW-1048">Host nucleus</keyword>
<evidence type="ECO:0000256" key="6">
    <source>
        <dbReference type="SAM" id="MobiDB-lite"/>
    </source>
</evidence>
<evidence type="ECO:0000256" key="4">
    <source>
        <dbReference type="ARBA" id="ARBA00022741"/>
    </source>
</evidence>
<dbReference type="Gene3D" id="3.40.50.300">
    <property type="entry name" value="P-loop containing nucleotide triphosphate hydrolases"/>
    <property type="match status" value="1"/>
</dbReference>
<sequence length="662" mass="74965">MQRKMERSRRAVSGLRRYTWSEHNFVLETQENVTFDLSMLQHQLHIMNAQTWQAGVLSITYPNGSTPIAEPLPYAKCLTHIKSVKGWIMCGEYNPEGIFHIHVMALTLQRSDSFRRSLEREWFVHRFEILNSIDNKDPTLDVLKMQKCHKPESLIAYMCKDPLWLAASDSHYMNILSSVYVYDLGERFRIKQQEKKNRELAENTAVNKIVSDILNVIYDHNCKSIEDCMKAAPDIMSLYLHRSGFASIVQNCLTFVTATSHTWSLTRIAMKNDPNPTMIHACILHQGIDIDIFDAAFFKWITKTMSKHNTFVLWGCSNTGKSAFISGLKQCLSWGEIVNTNNFAFEGLIGNTIGVWEEPLISPELAEKAKQIFEGMECSIPVKFKKPVKLPRIPIIMTTNHAPWRFCTHEEPMFRNRMFIFNWNFDMANTPLTYRNRSESCECDSCKGSRGCETIDDSEPAGGMQREQQPIQLDGSANKGSNVWSRSLHNSSKDSLGGSTGSRQISGCDDGRYSCSSGSSDKQCSDSSGSSVSTSTTASDRIRTCGTNRSSDSIDRISGTKPRDDLSLVSYIRRLHDRDDSRRDRVGNNGDRDPGEGTSYSGGINSKYDSKQEMVVLGKRSKASETSVQTKKQRLDRKVVSLNVPTKTDWLGYLSYLQKQYG</sequence>
<accession>A0A6M4C750</accession>
<feature type="region of interest" description="Disordered" evidence="6">
    <location>
        <begin position="579"/>
        <end position="609"/>
    </location>
</feature>
<feature type="compositionally biased region" description="Polar residues" evidence="6">
    <location>
        <begin position="478"/>
        <end position="494"/>
    </location>
</feature>
<dbReference type="InterPro" id="IPR014015">
    <property type="entry name" value="Helicase_SF3_DNA-vir"/>
</dbReference>
<dbReference type="GO" id="GO:0006260">
    <property type="term" value="P:DNA replication"/>
    <property type="evidence" value="ECO:0007669"/>
    <property type="project" value="UniProtKB-KW"/>
</dbReference>
<dbReference type="GO" id="GO:0005524">
    <property type="term" value="F:ATP binding"/>
    <property type="evidence" value="ECO:0007669"/>
    <property type="project" value="UniProtKB-KW"/>
</dbReference>
<dbReference type="EMBL" id="MN794869">
    <property type="protein sequence ID" value="QJQ50417.1"/>
    <property type="molecule type" value="Genomic_DNA"/>
</dbReference>
<feature type="compositionally biased region" description="Low complexity" evidence="6">
    <location>
        <begin position="518"/>
        <end position="539"/>
    </location>
</feature>
<dbReference type="InterPro" id="IPR027417">
    <property type="entry name" value="P-loop_NTPase"/>
</dbReference>
<dbReference type="GO" id="GO:0019079">
    <property type="term" value="P:viral genome replication"/>
    <property type="evidence" value="ECO:0007669"/>
    <property type="project" value="InterPro"/>
</dbReference>
<keyword evidence="3" id="KW-0235">DNA replication</keyword>
<gene>
    <name evidence="8" type="primary">NS1</name>
</gene>
<dbReference type="Proteomes" id="UP001178950">
    <property type="component" value="Segment"/>
</dbReference>
<name>A0A6M4C750_9VIRU</name>
<keyword evidence="4" id="KW-0547">Nucleotide-binding</keyword>
<evidence type="ECO:0000259" key="7">
    <source>
        <dbReference type="PROSITE" id="PS51206"/>
    </source>
</evidence>
<evidence type="ECO:0000256" key="2">
    <source>
        <dbReference type="ARBA" id="ARBA00022562"/>
    </source>
</evidence>
<evidence type="ECO:0000313" key="8">
    <source>
        <dbReference type="EMBL" id="QJQ50417.1"/>
    </source>
</evidence>